<feature type="transmembrane region" description="Helical" evidence="1">
    <location>
        <begin position="12"/>
        <end position="31"/>
    </location>
</feature>
<dbReference type="KEGG" id="xoo:XOO0013"/>
<reference evidence="2 3" key="1">
    <citation type="journal article" date="2005" name="Nucleic Acids Res.">
        <title>The genome sequence of Xanthomonas oryzae pathovar oryzae KACC10331, the bacterial blight pathogen of rice.</title>
        <authorList>
            <person name="Lee B.M."/>
            <person name="Park Y.J."/>
            <person name="Park D.S."/>
            <person name="Kang H.W."/>
            <person name="Kim J.G."/>
            <person name="Song E.S."/>
            <person name="Park I.C."/>
            <person name="Yoon U.H."/>
            <person name="Hahn J.H."/>
            <person name="Koo B.S."/>
            <person name="Lee G.B."/>
            <person name="Kim H."/>
            <person name="Park H.S."/>
            <person name="Yoon K.O."/>
            <person name="Kim J.H."/>
            <person name="Jung C.H."/>
            <person name="Koh N.H."/>
            <person name="Seo J.S."/>
            <person name="Go S.J."/>
        </authorList>
    </citation>
    <scope>NUCLEOTIDE SEQUENCE [LARGE SCALE GENOMIC DNA]</scope>
    <source>
        <strain evidence="3">KACC10331 / KXO85</strain>
    </source>
</reference>
<feature type="transmembrane region" description="Helical" evidence="1">
    <location>
        <begin position="37"/>
        <end position="58"/>
    </location>
</feature>
<evidence type="ECO:0000256" key="1">
    <source>
        <dbReference type="SAM" id="Phobius"/>
    </source>
</evidence>
<evidence type="ECO:0000313" key="2">
    <source>
        <dbReference type="EMBL" id="AAW73267.1"/>
    </source>
</evidence>
<name>Q5H703_XANOR</name>
<dbReference type="HOGENOM" id="CLU_171184_0_0_6"/>
<protein>
    <submittedName>
        <fullName evidence="2">Uncharacterized protein</fullName>
    </submittedName>
</protein>
<sequence>MPDATLPPFNGELIMHWLFLLMALGALVLAFSTPHVWLLVVSLLVALLLLLLWTRGWFASRMDDTQRDTRSMIDPAELRRLRELAEARKSAALAAARDSEPQA</sequence>
<keyword evidence="1" id="KW-1133">Transmembrane helix</keyword>
<dbReference type="EMBL" id="AE013598">
    <property type="protein sequence ID" value="AAW73267.1"/>
    <property type="molecule type" value="Genomic_DNA"/>
</dbReference>
<proteinExistence type="predicted"/>
<organism evidence="2 3">
    <name type="scientific">Xanthomonas oryzae pv. oryzae (strain KACC10331 / KXO85)</name>
    <dbReference type="NCBI Taxonomy" id="291331"/>
    <lineage>
        <taxon>Bacteria</taxon>
        <taxon>Pseudomonadati</taxon>
        <taxon>Pseudomonadota</taxon>
        <taxon>Gammaproteobacteria</taxon>
        <taxon>Lysobacterales</taxon>
        <taxon>Lysobacteraceae</taxon>
        <taxon>Xanthomonas</taxon>
    </lineage>
</organism>
<dbReference type="AlphaFoldDB" id="Q5H703"/>
<keyword evidence="3" id="KW-1185">Reference proteome</keyword>
<keyword evidence="1" id="KW-0812">Transmembrane</keyword>
<gene>
    <name evidence="2" type="ordered locus">XOO0013</name>
</gene>
<accession>Q5H703</accession>
<dbReference type="Proteomes" id="UP000006735">
    <property type="component" value="Chromosome"/>
</dbReference>
<evidence type="ECO:0000313" key="3">
    <source>
        <dbReference type="Proteomes" id="UP000006735"/>
    </source>
</evidence>
<dbReference type="STRING" id="291331.XOO0013"/>
<keyword evidence="1" id="KW-0472">Membrane</keyword>